<dbReference type="AlphaFoldDB" id="F0NE10"/>
<dbReference type="STRING" id="930945.SiRe_0873"/>
<name>F0NE10_SACI5</name>
<sequence length="61" mass="7396">MHDKWEFIQSKNRWIVPKVSEALNENSGDAIVFLEHDDLFERNKLKIIYDVFKQKSKIYIQ</sequence>
<protein>
    <submittedName>
        <fullName evidence="1">Uncharacterized protein</fullName>
    </submittedName>
</protein>
<dbReference type="EMBL" id="CP002425">
    <property type="protein sequence ID" value="ADX84946.1"/>
    <property type="molecule type" value="Genomic_DNA"/>
</dbReference>
<keyword evidence="2" id="KW-1185">Reference proteome</keyword>
<dbReference type="eggNOG" id="arCOG01398">
    <property type="taxonomic scope" value="Archaea"/>
</dbReference>
<dbReference type="KEGG" id="sir:SiRe_0873"/>
<dbReference type="Gene3D" id="3.90.550.10">
    <property type="entry name" value="Spore Coat Polysaccharide Biosynthesis Protein SpsA, Chain A"/>
    <property type="match status" value="1"/>
</dbReference>
<evidence type="ECO:0000313" key="2">
    <source>
        <dbReference type="Proteomes" id="UP000002664"/>
    </source>
</evidence>
<dbReference type="Proteomes" id="UP000002664">
    <property type="component" value="Chromosome"/>
</dbReference>
<proteinExistence type="predicted"/>
<accession>F0NE10</accession>
<reference evidence="1 2" key="1">
    <citation type="journal article" date="2011" name="J. Bacteriol.">
        <title>Genome analyses of icelandic strains of Sulfolobus islandicus, model organisms for genetic and virus-host interaction studies.</title>
        <authorList>
            <person name="Guo L."/>
            <person name="Brugger K."/>
            <person name="Liu C."/>
            <person name="Shah S.A."/>
            <person name="Zheng H."/>
            <person name="Zhu Y."/>
            <person name="Wang S."/>
            <person name="Lillestol R.K."/>
            <person name="Chen L."/>
            <person name="Frank J."/>
            <person name="Prangishvili D."/>
            <person name="Paulin L."/>
            <person name="She Q."/>
            <person name="Huang L."/>
            <person name="Garrett R.A."/>
        </authorList>
    </citation>
    <scope>NUCLEOTIDE SEQUENCE [LARGE SCALE GENOMIC DNA]</scope>
    <source>
        <strain evidence="1 2">REY15A</strain>
    </source>
</reference>
<gene>
    <name evidence="1" type="ordered locus">SiRe_0873</name>
</gene>
<organism evidence="1 2">
    <name type="scientific">Saccharolobus islandicus (strain REY15A)</name>
    <name type="common">Sulfolobus islandicus</name>
    <dbReference type="NCBI Taxonomy" id="930945"/>
    <lineage>
        <taxon>Archaea</taxon>
        <taxon>Thermoproteota</taxon>
        <taxon>Thermoprotei</taxon>
        <taxon>Sulfolobales</taxon>
        <taxon>Sulfolobaceae</taxon>
        <taxon>Saccharolobus</taxon>
    </lineage>
</organism>
<evidence type="ECO:0000313" key="1">
    <source>
        <dbReference type="EMBL" id="ADX84946.1"/>
    </source>
</evidence>
<dbReference type="InterPro" id="IPR029044">
    <property type="entry name" value="Nucleotide-diphossugar_trans"/>
</dbReference>
<dbReference type="HOGENOM" id="CLU_196482_0_0_2"/>